<dbReference type="Proteomes" id="UP000507245">
    <property type="component" value="Unassembled WGS sequence"/>
</dbReference>
<accession>A0A6J5W1C5</accession>
<reference evidence="3" key="1">
    <citation type="journal article" date="2020" name="Genome Biol.">
        <title>Gamete binning: chromosome-level and haplotype-resolved genome assembly enabled by high-throughput single-cell sequencing of gamete genomes.</title>
        <authorList>
            <person name="Campoy J.A."/>
            <person name="Sun H."/>
            <person name="Goel M."/>
            <person name="Jiao W.-B."/>
            <person name="Folz-Donahue K."/>
            <person name="Wang N."/>
            <person name="Rubio M."/>
            <person name="Liu C."/>
            <person name="Kukat C."/>
            <person name="Ruiz D."/>
            <person name="Huettel B."/>
            <person name="Schneeberger K."/>
        </authorList>
    </citation>
    <scope>NUCLEOTIDE SEQUENCE [LARGE SCALE GENOMIC DNA]</scope>
    <source>
        <strain evidence="3">cv. Rojo Pasion</strain>
    </source>
</reference>
<feature type="domain" description="F-box" evidence="1">
    <location>
        <begin position="11"/>
        <end position="51"/>
    </location>
</feature>
<dbReference type="Gene3D" id="1.20.1280.50">
    <property type="match status" value="1"/>
</dbReference>
<dbReference type="Pfam" id="PF00646">
    <property type="entry name" value="F-box"/>
    <property type="match status" value="1"/>
</dbReference>
<sequence>MDRKSRLNPQLPTEIIISHILLRLPVKALLRCRCVCKSWSSLIRCPSFVNAFRNESNKSTTTNLLFRKNELFYLSKIEEEEQQGGNDNILIPTPIAELPYMKQPCQPIQSPNHVQIVHSLACASSSSRPVSILNLSTRESIQLPHVKREYNTFATYHFGFSPLTNEYKVLQIFQRFRPKELRKWDIQFNIFTLGKGSSWRPLQVDPDHLLFDALGYAFETDMRCSASVCVNGAIHWMYEGQKMIVVFEVREETFRVVPLPQDYTQEFGQDNHEYKRITDDYGQADASIIEVGGCVGVYADKSWKENKVVLWILKDHQSLLWVKETISVMPREAGFVEVLGTIHTGELAFALYLDRNTICSDTLCIAFTFGIETSRDFDDCAPQLHLYDMKSKRSRILDFDFSHNLTGFWDSSPLKLVSTYDDSIVPLK</sequence>
<dbReference type="CDD" id="cd22157">
    <property type="entry name" value="F-box_AtFBW1-like"/>
    <property type="match status" value="1"/>
</dbReference>
<dbReference type="OrthoDB" id="687122at2759"/>
<dbReference type="Pfam" id="PF08268">
    <property type="entry name" value="FBA_3"/>
    <property type="match status" value="1"/>
</dbReference>
<dbReference type="EMBL" id="CAEKKB010000001">
    <property type="protein sequence ID" value="CAB4295369.1"/>
    <property type="molecule type" value="Genomic_DNA"/>
</dbReference>
<dbReference type="InterPro" id="IPR036047">
    <property type="entry name" value="F-box-like_dom_sf"/>
</dbReference>
<keyword evidence="3" id="KW-1185">Reference proteome</keyword>
<dbReference type="InterPro" id="IPR001810">
    <property type="entry name" value="F-box_dom"/>
</dbReference>
<proteinExistence type="predicted"/>
<dbReference type="AlphaFoldDB" id="A0A6J5W1C5"/>
<name>A0A6J5W1C5_PRUAR</name>
<evidence type="ECO:0000259" key="1">
    <source>
        <dbReference type="SMART" id="SM00256"/>
    </source>
</evidence>
<dbReference type="PANTHER" id="PTHR31111:SF138">
    <property type="entry name" value="F-BOX ASSOCIATED DOMAIN-CONTAINING PROTEIN"/>
    <property type="match status" value="1"/>
</dbReference>
<organism evidence="2 3">
    <name type="scientific">Prunus armeniaca</name>
    <name type="common">Apricot</name>
    <name type="synonym">Armeniaca vulgaris</name>
    <dbReference type="NCBI Taxonomy" id="36596"/>
    <lineage>
        <taxon>Eukaryota</taxon>
        <taxon>Viridiplantae</taxon>
        <taxon>Streptophyta</taxon>
        <taxon>Embryophyta</taxon>
        <taxon>Tracheophyta</taxon>
        <taxon>Spermatophyta</taxon>
        <taxon>Magnoliopsida</taxon>
        <taxon>eudicotyledons</taxon>
        <taxon>Gunneridae</taxon>
        <taxon>Pentapetalae</taxon>
        <taxon>rosids</taxon>
        <taxon>fabids</taxon>
        <taxon>Rosales</taxon>
        <taxon>Rosaceae</taxon>
        <taxon>Amygdaloideae</taxon>
        <taxon>Amygdaleae</taxon>
        <taxon>Prunus</taxon>
    </lineage>
</organism>
<dbReference type="NCBIfam" id="TIGR01640">
    <property type="entry name" value="F_box_assoc_1"/>
    <property type="match status" value="1"/>
</dbReference>
<evidence type="ECO:0000313" key="2">
    <source>
        <dbReference type="EMBL" id="CAB4295369.1"/>
    </source>
</evidence>
<dbReference type="SMART" id="SM00256">
    <property type="entry name" value="FBOX"/>
    <property type="match status" value="1"/>
</dbReference>
<evidence type="ECO:0000313" key="3">
    <source>
        <dbReference type="Proteomes" id="UP000507245"/>
    </source>
</evidence>
<gene>
    <name evidence="2" type="ORF">ORAREDHAP_LOCUS6714</name>
</gene>
<protein>
    <recommendedName>
        <fullName evidence="1">F-box domain-containing protein</fullName>
    </recommendedName>
</protein>
<dbReference type="SUPFAM" id="SSF81383">
    <property type="entry name" value="F-box domain"/>
    <property type="match status" value="1"/>
</dbReference>
<dbReference type="InterPro" id="IPR017451">
    <property type="entry name" value="F-box-assoc_interact_dom"/>
</dbReference>
<dbReference type="PANTHER" id="PTHR31111">
    <property type="entry name" value="BNAA05G37150D PROTEIN-RELATED"/>
    <property type="match status" value="1"/>
</dbReference>
<dbReference type="InterPro" id="IPR013187">
    <property type="entry name" value="F-box-assoc_dom_typ3"/>
</dbReference>